<organism evidence="2 3">
    <name type="scientific">Smittium culicis</name>
    <dbReference type="NCBI Taxonomy" id="133412"/>
    <lineage>
        <taxon>Eukaryota</taxon>
        <taxon>Fungi</taxon>
        <taxon>Fungi incertae sedis</taxon>
        <taxon>Zoopagomycota</taxon>
        <taxon>Kickxellomycotina</taxon>
        <taxon>Harpellomycetes</taxon>
        <taxon>Harpellales</taxon>
        <taxon>Legeriomycetaceae</taxon>
        <taxon>Smittium</taxon>
    </lineage>
</organism>
<gene>
    <name evidence="2" type="ORF">AYI69_g9616</name>
</gene>
<reference evidence="3" key="1">
    <citation type="submission" date="2017-01" db="EMBL/GenBank/DDBJ databases">
        <authorList>
            <person name="Wang Y."/>
            <person name="White M."/>
            <person name="Kvist S."/>
            <person name="Moncalvo J.-M."/>
        </authorList>
    </citation>
    <scope>NUCLEOTIDE SEQUENCE [LARGE SCALE GENOMIC DNA]</scope>
    <source>
        <strain evidence="3">ID-206-W2</strain>
    </source>
</reference>
<evidence type="ECO:0000313" key="2">
    <source>
        <dbReference type="EMBL" id="OMJ11983.1"/>
    </source>
</evidence>
<evidence type="ECO:0000313" key="3">
    <source>
        <dbReference type="Proteomes" id="UP000187429"/>
    </source>
</evidence>
<keyword evidence="1" id="KW-0812">Transmembrane</keyword>
<sequence length="123" mass="14010">MASMACVLKHLVSRRCRLFANTSKTSRFFVDNREFPLFGSGIKFVAALFIGWFIDNCERSGKHRADGRCGVIIVILILSLSTSEPRFNMRFTSGMQFWNASSECGRYFCEERRDGEFAGSILM</sequence>
<evidence type="ECO:0000256" key="1">
    <source>
        <dbReference type="SAM" id="Phobius"/>
    </source>
</evidence>
<dbReference type="AlphaFoldDB" id="A0A1R1XBJ4"/>
<proteinExistence type="predicted"/>
<protein>
    <submittedName>
        <fullName evidence="2">Uncharacterized protein</fullName>
    </submittedName>
</protein>
<accession>A0A1R1XBJ4</accession>
<keyword evidence="1" id="KW-1133">Transmembrane helix</keyword>
<feature type="transmembrane region" description="Helical" evidence="1">
    <location>
        <begin position="35"/>
        <end position="53"/>
    </location>
</feature>
<keyword evidence="1" id="KW-0472">Membrane</keyword>
<dbReference type="EMBL" id="LSSM01005769">
    <property type="protein sequence ID" value="OMJ11983.1"/>
    <property type="molecule type" value="Genomic_DNA"/>
</dbReference>
<dbReference type="Proteomes" id="UP000187429">
    <property type="component" value="Unassembled WGS sequence"/>
</dbReference>
<comment type="caution">
    <text evidence="2">The sequence shown here is derived from an EMBL/GenBank/DDBJ whole genome shotgun (WGS) entry which is preliminary data.</text>
</comment>
<keyword evidence="3" id="KW-1185">Reference proteome</keyword>
<name>A0A1R1XBJ4_9FUNG</name>